<reference evidence="1" key="1">
    <citation type="submission" date="2020-05" db="EMBL/GenBank/DDBJ databases">
        <authorList>
            <person name="Chiriac C."/>
            <person name="Salcher M."/>
            <person name="Ghai R."/>
            <person name="Kavagutti S V."/>
        </authorList>
    </citation>
    <scope>NUCLEOTIDE SEQUENCE</scope>
</reference>
<evidence type="ECO:0000313" key="1">
    <source>
        <dbReference type="EMBL" id="CAB5222924.1"/>
    </source>
</evidence>
<name>A0A6J7X3R1_9CAUD</name>
<organism evidence="1">
    <name type="scientific">uncultured Caudovirales phage</name>
    <dbReference type="NCBI Taxonomy" id="2100421"/>
    <lineage>
        <taxon>Viruses</taxon>
        <taxon>Duplodnaviria</taxon>
        <taxon>Heunggongvirae</taxon>
        <taxon>Uroviricota</taxon>
        <taxon>Caudoviricetes</taxon>
        <taxon>Peduoviridae</taxon>
        <taxon>Maltschvirus</taxon>
        <taxon>Maltschvirus maltsch</taxon>
    </lineage>
</organism>
<gene>
    <name evidence="1" type="ORF">UFOVP374_43</name>
</gene>
<sequence length="72" mass="8051">MLTIEEQERAAYASGNTALAAALGRVIDLENRASDLRAVIRDAVDLIDQDKTDTHAVWHQRARAALEEQNYE</sequence>
<accession>A0A6J7X3R1</accession>
<protein>
    <submittedName>
        <fullName evidence="1">Uncharacterized protein</fullName>
    </submittedName>
</protein>
<dbReference type="EMBL" id="LR798313">
    <property type="protein sequence ID" value="CAB5222924.1"/>
    <property type="molecule type" value="Genomic_DNA"/>
</dbReference>
<proteinExistence type="predicted"/>